<reference evidence="6 7" key="1">
    <citation type="submission" date="2019-04" db="EMBL/GenBank/DDBJ databases">
        <title>Streptomyces lasaliensis sp.nov., an Actinomycete isolated from soil which produces the polyether antibiotic lasalocid.</title>
        <authorList>
            <person name="Erwin G."/>
            <person name="Haber C."/>
        </authorList>
    </citation>
    <scope>NUCLEOTIDE SEQUENCE [LARGE SCALE GENOMIC DNA]</scope>
    <source>
        <strain evidence="6 7">DSM 40089</strain>
    </source>
</reference>
<dbReference type="GO" id="GO:0046872">
    <property type="term" value="F:metal ion binding"/>
    <property type="evidence" value="ECO:0007669"/>
    <property type="project" value="UniProtKB-KW"/>
</dbReference>
<name>A0A4V6AWW5_STRGB</name>
<comment type="similarity">
    <text evidence="1">Belongs to the HAD-like hydrolase superfamily. SerB family.</text>
</comment>
<protein>
    <submittedName>
        <fullName evidence="6">HAD-IB family hydrolase</fullName>
    </submittedName>
</protein>
<dbReference type="GO" id="GO:0016787">
    <property type="term" value="F:hydrolase activity"/>
    <property type="evidence" value="ECO:0007669"/>
    <property type="project" value="UniProtKB-KW"/>
</dbReference>
<evidence type="ECO:0000256" key="2">
    <source>
        <dbReference type="ARBA" id="ARBA00022723"/>
    </source>
</evidence>
<comment type="caution">
    <text evidence="6">The sequence shown here is derived from an EMBL/GenBank/DDBJ whole genome shotgun (WGS) entry which is preliminary data.</text>
</comment>
<evidence type="ECO:0000256" key="5">
    <source>
        <dbReference type="SAM" id="MobiDB-lite"/>
    </source>
</evidence>
<evidence type="ECO:0000313" key="7">
    <source>
        <dbReference type="Proteomes" id="UP000308632"/>
    </source>
</evidence>
<feature type="compositionally biased region" description="Pro residues" evidence="5">
    <location>
        <begin position="258"/>
        <end position="275"/>
    </location>
</feature>
<keyword evidence="2" id="KW-0479">Metal-binding</keyword>
<dbReference type="Gene3D" id="1.20.1440.100">
    <property type="entry name" value="SG protein - dephosphorylation function"/>
    <property type="match status" value="1"/>
</dbReference>
<dbReference type="AlphaFoldDB" id="A0A4V6AWW5"/>
<keyword evidence="3 6" id="KW-0378">Hydrolase</keyword>
<dbReference type="InterPro" id="IPR023214">
    <property type="entry name" value="HAD_sf"/>
</dbReference>
<dbReference type="Pfam" id="PF12710">
    <property type="entry name" value="HAD"/>
    <property type="match status" value="1"/>
</dbReference>
<feature type="region of interest" description="Disordered" evidence="5">
    <location>
        <begin position="1"/>
        <end position="28"/>
    </location>
</feature>
<dbReference type="NCBIfam" id="TIGR01488">
    <property type="entry name" value="HAD-SF-IB"/>
    <property type="match status" value="1"/>
</dbReference>
<dbReference type="RefSeq" id="WP_137303668.1">
    <property type="nucleotide sequence ID" value="NZ_BMVD01000021.1"/>
</dbReference>
<dbReference type="PANTHER" id="PTHR43344">
    <property type="entry name" value="PHOSPHOSERINE PHOSPHATASE"/>
    <property type="match status" value="1"/>
</dbReference>
<keyword evidence="4" id="KW-0460">Magnesium</keyword>
<dbReference type="NCBIfam" id="TIGR01490">
    <property type="entry name" value="HAD-SF-IB-hyp1"/>
    <property type="match status" value="1"/>
</dbReference>
<dbReference type="InterPro" id="IPR036412">
    <property type="entry name" value="HAD-like_sf"/>
</dbReference>
<proteinExistence type="inferred from homology"/>
<dbReference type="SUPFAM" id="SSF56784">
    <property type="entry name" value="HAD-like"/>
    <property type="match status" value="1"/>
</dbReference>
<gene>
    <name evidence="6" type="ORF">E4U92_30530</name>
</gene>
<feature type="region of interest" description="Disordered" evidence="5">
    <location>
        <begin position="252"/>
        <end position="275"/>
    </location>
</feature>
<dbReference type="Proteomes" id="UP000308632">
    <property type="component" value="Unassembled WGS sequence"/>
</dbReference>
<organism evidence="6 7">
    <name type="scientific">Streptomyces galbus</name>
    <dbReference type="NCBI Taxonomy" id="33898"/>
    <lineage>
        <taxon>Bacteria</taxon>
        <taxon>Bacillati</taxon>
        <taxon>Actinomycetota</taxon>
        <taxon>Actinomycetes</taxon>
        <taxon>Kitasatosporales</taxon>
        <taxon>Streptomycetaceae</taxon>
        <taxon>Streptomyces</taxon>
    </lineage>
</organism>
<accession>A0A4V6AWW5</accession>
<evidence type="ECO:0000256" key="1">
    <source>
        <dbReference type="ARBA" id="ARBA00009184"/>
    </source>
</evidence>
<evidence type="ECO:0000256" key="3">
    <source>
        <dbReference type="ARBA" id="ARBA00022801"/>
    </source>
</evidence>
<evidence type="ECO:0000313" key="6">
    <source>
        <dbReference type="EMBL" id="TKT05443.1"/>
    </source>
</evidence>
<dbReference type="InterPro" id="IPR050582">
    <property type="entry name" value="HAD-like_SerB"/>
</dbReference>
<dbReference type="EMBL" id="SZPR01000030">
    <property type="protein sequence ID" value="TKT05443.1"/>
    <property type="molecule type" value="Genomic_DNA"/>
</dbReference>
<evidence type="ECO:0000256" key="4">
    <source>
        <dbReference type="ARBA" id="ARBA00022842"/>
    </source>
</evidence>
<dbReference type="PANTHER" id="PTHR43344:SF13">
    <property type="entry name" value="PHOSPHATASE RV3661-RELATED"/>
    <property type="match status" value="1"/>
</dbReference>
<dbReference type="Gene3D" id="3.40.50.1000">
    <property type="entry name" value="HAD superfamily/HAD-like"/>
    <property type="match status" value="1"/>
</dbReference>
<sequence length="275" mass="29405">MSHARTTTVPQPAPAAPQDERARESAGGDPAPVDLAFFDVDETLITVKSMFRFLRFHYRERGLPESAYDQAAGTLRRRSAAGISRLVTNREYYRLYAGRPREELFAHGRAWFDAELACGTLLHLPVVNALARHRARGARIVLVSGSFRPCLEPVAELLGADEILCSEPSYEGGYCTGVVQRPVIGTEKGRLARALMRRRAVDPSRAAAYADHASDLDLLRSVGHPVAVGDDLVLGAHVAGVGGGTLPGVGPAALSRPPAAPAPAPVPAWPPTPAR</sequence>
<dbReference type="InterPro" id="IPR006385">
    <property type="entry name" value="HAD_hydro_SerB1"/>
</dbReference>